<dbReference type="PANTHER" id="PTHR23131:SF0">
    <property type="entry name" value="ENDORIBONUCLEASE LACTB2"/>
    <property type="match status" value="1"/>
</dbReference>
<feature type="domain" description="Metallo-beta-lactamase" evidence="1">
    <location>
        <begin position="42"/>
        <end position="166"/>
    </location>
</feature>
<accession>A0A383ASN9</accession>
<dbReference type="EMBL" id="UINC01194507">
    <property type="protein sequence ID" value="SVE10621.1"/>
    <property type="molecule type" value="Genomic_DNA"/>
</dbReference>
<dbReference type="InterPro" id="IPR001279">
    <property type="entry name" value="Metallo-B-lactamas"/>
</dbReference>
<dbReference type="PANTHER" id="PTHR23131">
    <property type="entry name" value="ENDORIBONUCLEASE LACTB2"/>
    <property type="match status" value="1"/>
</dbReference>
<evidence type="ECO:0000259" key="1">
    <source>
        <dbReference type="Pfam" id="PF00753"/>
    </source>
</evidence>
<dbReference type="InterPro" id="IPR036866">
    <property type="entry name" value="RibonucZ/Hydroxyglut_hydro"/>
</dbReference>
<dbReference type="AlphaFoldDB" id="A0A383ASN9"/>
<name>A0A383ASN9_9ZZZZ</name>
<feature type="non-terminal residue" evidence="2">
    <location>
        <position position="167"/>
    </location>
</feature>
<dbReference type="Gene3D" id="3.60.15.10">
    <property type="entry name" value="Ribonuclease Z/Hydroxyacylglutathione hydrolase-like"/>
    <property type="match status" value="1"/>
</dbReference>
<gene>
    <name evidence="2" type="ORF">METZ01_LOCUS463475</name>
</gene>
<proteinExistence type="predicted"/>
<dbReference type="InterPro" id="IPR050662">
    <property type="entry name" value="Sec-metab_biosynth-thioest"/>
</dbReference>
<dbReference type="SUPFAM" id="SSF56281">
    <property type="entry name" value="Metallo-hydrolase/oxidoreductase"/>
    <property type="match status" value="1"/>
</dbReference>
<protein>
    <recommendedName>
        <fullName evidence="1">Metallo-beta-lactamase domain-containing protein</fullName>
    </recommendedName>
</protein>
<dbReference type="CDD" id="cd16278">
    <property type="entry name" value="metallo-hydrolase-like_MBL-fold"/>
    <property type="match status" value="1"/>
</dbReference>
<feature type="non-terminal residue" evidence="2">
    <location>
        <position position="1"/>
    </location>
</feature>
<dbReference type="Pfam" id="PF00753">
    <property type="entry name" value="Lactamase_B"/>
    <property type="match status" value="1"/>
</dbReference>
<organism evidence="2">
    <name type="scientific">marine metagenome</name>
    <dbReference type="NCBI Taxonomy" id="408172"/>
    <lineage>
        <taxon>unclassified sequences</taxon>
        <taxon>metagenomes</taxon>
        <taxon>ecological metagenomes</taxon>
    </lineage>
</organism>
<reference evidence="2" key="1">
    <citation type="submission" date="2018-05" db="EMBL/GenBank/DDBJ databases">
        <authorList>
            <person name="Lanie J.A."/>
            <person name="Ng W.-L."/>
            <person name="Kazmierczak K.M."/>
            <person name="Andrzejewski T.M."/>
            <person name="Davidsen T.M."/>
            <person name="Wayne K.J."/>
            <person name="Tettelin H."/>
            <person name="Glass J.I."/>
            <person name="Rusch D."/>
            <person name="Podicherti R."/>
            <person name="Tsui H.-C.T."/>
            <person name="Winkler M.E."/>
        </authorList>
    </citation>
    <scope>NUCLEOTIDE SEQUENCE</scope>
</reference>
<sequence length="167" mass="17906">VTNIPFERDLTFEYGTSSDLSPLVRRVVARNPSMFTLHGTGTYIVGRGKVAIVDPGPNLPEHVDALLETVRGETVTDIVITHTHIDHSPATPAVKAATGATTWGFGPHGTPSGTAEVEEGADRDFVPDHEIGDGDIVAGNNWTLEPIHTPGHTSNHLCLSLREENIM</sequence>
<evidence type="ECO:0000313" key="2">
    <source>
        <dbReference type="EMBL" id="SVE10621.1"/>
    </source>
</evidence>